<comment type="caution">
    <text evidence="4">The sequence shown here is derived from an EMBL/GenBank/DDBJ whole genome shotgun (WGS) entry which is preliminary data.</text>
</comment>
<dbReference type="GO" id="GO:0008270">
    <property type="term" value="F:zinc ion binding"/>
    <property type="evidence" value="ECO:0007669"/>
    <property type="project" value="UniProtKB-KW"/>
</dbReference>
<dbReference type="Proteomes" id="UP001141434">
    <property type="component" value="Unassembled WGS sequence"/>
</dbReference>
<sequence length="104" mass="11919">MTESSQYSKSSEGDTTRLPRNKRVKGRVVKSKVPDTQHLESERFASYRDITKHIKRKHLQNLVLSTMITCNVCDKKFAEVMHFQRHANDSHSTVTGPLWCAVSS</sequence>
<feature type="compositionally biased region" description="Polar residues" evidence="2">
    <location>
        <begin position="1"/>
        <end position="10"/>
    </location>
</feature>
<name>A0A9W9JX64_9EURO</name>
<keyword evidence="1" id="KW-0479">Metal-binding</keyword>
<evidence type="ECO:0000313" key="4">
    <source>
        <dbReference type="EMBL" id="KAJ5084765.1"/>
    </source>
</evidence>
<evidence type="ECO:0000256" key="1">
    <source>
        <dbReference type="PROSITE-ProRule" id="PRU00042"/>
    </source>
</evidence>
<dbReference type="GeneID" id="81399038"/>
<evidence type="ECO:0000259" key="3">
    <source>
        <dbReference type="PROSITE" id="PS50157"/>
    </source>
</evidence>
<evidence type="ECO:0000256" key="2">
    <source>
        <dbReference type="SAM" id="MobiDB-lite"/>
    </source>
</evidence>
<gene>
    <name evidence="4" type="ORF">NUU61_009344</name>
</gene>
<dbReference type="Gene3D" id="3.30.160.60">
    <property type="entry name" value="Classic Zinc Finger"/>
    <property type="match status" value="1"/>
</dbReference>
<reference evidence="4" key="2">
    <citation type="journal article" date="2023" name="IMA Fungus">
        <title>Comparative genomic study of the Penicillium genus elucidates a diverse pangenome and 15 lateral gene transfer events.</title>
        <authorList>
            <person name="Petersen C."/>
            <person name="Sorensen T."/>
            <person name="Nielsen M.R."/>
            <person name="Sondergaard T.E."/>
            <person name="Sorensen J.L."/>
            <person name="Fitzpatrick D.A."/>
            <person name="Frisvad J.C."/>
            <person name="Nielsen K.L."/>
        </authorList>
    </citation>
    <scope>NUCLEOTIDE SEQUENCE</scope>
    <source>
        <strain evidence="4">IBT 34128</strain>
    </source>
</reference>
<dbReference type="AlphaFoldDB" id="A0A9W9JX64"/>
<proteinExistence type="predicted"/>
<feature type="region of interest" description="Disordered" evidence="2">
    <location>
        <begin position="1"/>
        <end position="34"/>
    </location>
</feature>
<organism evidence="4 5">
    <name type="scientific">Penicillium alfredii</name>
    <dbReference type="NCBI Taxonomy" id="1506179"/>
    <lineage>
        <taxon>Eukaryota</taxon>
        <taxon>Fungi</taxon>
        <taxon>Dikarya</taxon>
        <taxon>Ascomycota</taxon>
        <taxon>Pezizomycotina</taxon>
        <taxon>Eurotiomycetes</taxon>
        <taxon>Eurotiomycetidae</taxon>
        <taxon>Eurotiales</taxon>
        <taxon>Aspergillaceae</taxon>
        <taxon>Penicillium</taxon>
    </lineage>
</organism>
<dbReference type="OrthoDB" id="3544487at2759"/>
<protein>
    <recommendedName>
        <fullName evidence="3">C2H2-type domain-containing protein</fullName>
    </recommendedName>
</protein>
<accession>A0A9W9JX64</accession>
<dbReference type="PROSITE" id="PS00028">
    <property type="entry name" value="ZINC_FINGER_C2H2_1"/>
    <property type="match status" value="1"/>
</dbReference>
<keyword evidence="1" id="KW-0862">Zinc</keyword>
<feature type="compositionally biased region" description="Basic residues" evidence="2">
    <location>
        <begin position="19"/>
        <end position="30"/>
    </location>
</feature>
<keyword evidence="1" id="KW-0863">Zinc-finger</keyword>
<reference evidence="4" key="1">
    <citation type="submission" date="2022-11" db="EMBL/GenBank/DDBJ databases">
        <authorList>
            <person name="Petersen C."/>
        </authorList>
    </citation>
    <scope>NUCLEOTIDE SEQUENCE</scope>
    <source>
        <strain evidence="4">IBT 34128</strain>
    </source>
</reference>
<dbReference type="InterPro" id="IPR013087">
    <property type="entry name" value="Znf_C2H2_type"/>
</dbReference>
<dbReference type="RefSeq" id="XP_056508162.1">
    <property type="nucleotide sequence ID" value="XM_056659869.1"/>
</dbReference>
<dbReference type="EMBL" id="JAPMSZ010000011">
    <property type="protein sequence ID" value="KAJ5084765.1"/>
    <property type="molecule type" value="Genomic_DNA"/>
</dbReference>
<feature type="domain" description="C2H2-type" evidence="3">
    <location>
        <begin position="68"/>
        <end position="92"/>
    </location>
</feature>
<evidence type="ECO:0000313" key="5">
    <source>
        <dbReference type="Proteomes" id="UP001141434"/>
    </source>
</evidence>
<keyword evidence="5" id="KW-1185">Reference proteome</keyword>
<dbReference type="PROSITE" id="PS50157">
    <property type="entry name" value="ZINC_FINGER_C2H2_2"/>
    <property type="match status" value="1"/>
</dbReference>